<keyword evidence="1" id="KW-0645">Protease</keyword>
<evidence type="ECO:0000259" key="6">
    <source>
        <dbReference type="Pfam" id="PF00413"/>
    </source>
</evidence>
<keyword evidence="4" id="KW-0862">Zinc</keyword>
<reference evidence="7 8" key="1">
    <citation type="submission" date="2017-09" db="EMBL/GenBank/DDBJ databases">
        <title>Depth-based differentiation of microbial function through sediment-hosted aquifers and enrichment of novel symbionts in the deep terrestrial subsurface.</title>
        <authorList>
            <person name="Probst A.J."/>
            <person name="Ladd B."/>
            <person name="Jarett J.K."/>
            <person name="Geller-Mcgrath D.E."/>
            <person name="Sieber C.M."/>
            <person name="Emerson J.B."/>
            <person name="Anantharaman K."/>
            <person name="Thomas B.C."/>
            <person name="Malmstrom R."/>
            <person name="Stieglmeier M."/>
            <person name="Klingl A."/>
            <person name="Woyke T."/>
            <person name="Ryan C.M."/>
            <person name="Banfield J.F."/>
        </authorList>
    </citation>
    <scope>NUCLEOTIDE SEQUENCE [LARGE SCALE GENOMIC DNA]</scope>
    <source>
        <strain evidence="7">CG10_big_fil_rev_8_21_14_0_10_50_13</strain>
    </source>
</reference>
<dbReference type="Gene3D" id="3.40.390.10">
    <property type="entry name" value="Collagenase (Catalytic Domain)"/>
    <property type="match status" value="1"/>
</dbReference>
<feature type="chain" id="PRO_5013681877" evidence="5">
    <location>
        <begin position="22"/>
        <end position="266"/>
    </location>
</feature>
<feature type="domain" description="Peptidase M10 metallopeptidase" evidence="6">
    <location>
        <begin position="193"/>
        <end position="266"/>
    </location>
</feature>
<proteinExistence type="predicted"/>
<organism evidence="7 8">
    <name type="scientific">Candidatus Vogelbacteria bacterium CG10_big_fil_rev_8_21_14_0_10_50_13</name>
    <dbReference type="NCBI Taxonomy" id="1975044"/>
    <lineage>
        <taxon>Bacteria</taxon>
        <taxon>Candidatus Vogeliibacteriota</taxon>
    </lineage>
</organism>
<dbReference type="GO" id="GO:0031012">
    <property type="term" value="C:extracellular matrix"/>
    <property type="evidence" value="ECO:0007669"/>
    <property type="project" value="InterPro"/>
</dbReference>
<sequence length="266" mass="28227">MKKYSFILVVGLLLAAVPAMAMPGQVNVSLPAKATEVAPNIFSLGSAIDPASGKRVEGLAIIHPKQAAAKPDHAGGGGAQTKNRCYAVLAKGAAWKMAEAWLVNPTNSRGLDEAFVLNNLMADVAEWESTVGNSNIFGDGSATATALLADNTAPDGLNEVYFGAIDGEGTIAVTIVWGIFSGPVSQRELVEWDMVFDQTDFDWANDGRATAMDFENIAQHELGHAFGLGHPSDGCTEETMYRFADYGETIKRDLNTGDIAGINQLY</sequence>
<comment type="caution">
    <text evidence="7">The sequence shown here is derived from an EMBL/GenBank/DDBJ whole genome shotgun (WGS) entry which is preliminary data.</text>
</comment>
<dbReference type="Pfam" id="PF00413">
    <property type="entry name" value="Peptidase_M10"/>
    <property type="match status" value="1"/>
</dbReference>
<feature type="signal peptide" evidence="5">
    <location>
        <begin position="1"/>
        <end position="21"/>
    </location>
</feature>
<dbReference type="GO" id="GO:0004222">
    <property type="term" value="F:metalloendopeptidase activity"/>
    <property type="evidence" value="ECO:0007669"/>
    <property type="project" value="InterPro"/>
</dbReference>
<evidence type="ECO:0000256" key="4">
    <source>
        <dbReference type="ARBA" id="ARBA00022833"/>
    </source>
</evidence>
<dbReference type="InterPro" id="IPR001818">
    <property type="entry name" value="Pept_M10_metallopeptidase"/>
</dbReference>
<dbReference type="GO" id="GO:0006508">
    <property type="term" value="P:proteolysis"/>
    <property type="evidence" value="ECO:0007669"/>
    <property type="project" value="UniProtKB-KW"/>
</dbReference>
<evidence type="ECO:0000256" key="3">
    <source>
        <dbReference type="ARBA" id="ARBA00022801"/>
    </source>
</evidence>
<protein>
    <submittedName>
        <fullName evidence="7">Peptidase M10A and M12B matrixin and adamalysin</fullName>
    </submittedName>
</protein>
<name>A0A2H0RG67_9BACT</name>
<dbReference type="AlphaFoldDB" id="A0A2H0RG67"/>
<keyword evidence="2" id="KW-0479">Metal-binding</keyword>
<keyword evidence="3" id="KW-0378">Hydrolase</keyword>
<keyword evidence="5" id="KW-0732">Signal</keyword>
<accession>A0A2H0RG67</accession>
<dbReference type="Proteomes" id="UP000230906">
    <property type="component" value="Unassembled WGS sequence"/>
</dbReference>
<evidence type="ECO:0000256" key="2">
    <source>
        <dbReference type="ARBA" id="ARBA00022723"/>
    </source>
</evidence>
<dbReference type="SUPFAM" id="SSF55486">
    <property type="entry name" value="Metalloproteases ('zincins'), catalytic domain"/>
    <property type="match status" value="1"/>
</dbReference>
<gene>
    <name evidence="7" type="ORF">COV09_01835</name>
</gene>
<evidence type="ECO:0000256" key="5">
    <source>
        <dbReference type="SAM" id="SignalP"/>
    </source>
</evidence>
<evidence type="ECO:0000313" key="8">
    <source>
        <dbReference type="Proteomes" id="UP000230906"/>
    </source>
</evidence>
<dbReference type="EMBL" id="PCYJ01000027">
    <property type="protein sequence ID" value="PIR45376.1"/>
    <property type="molecule type" value="Genomic_DNA"/>
</dbReference>
<evidence type="ECO:0000256" key="1">
    <source>
        <dbReference type="ARBA" id="ARBA00022670"/>
    </source>
</evidence>
<evidence type="ECO:0000313" key="7">
    <source>
        <dbReference type="EMBL" id="PIR45376.1"/>
    </source>
</evidence>
<dbReference type="InterPro" id="IPR024079">
    <property type="entry name" value="MetalloPept_cat_dom_sf"/>
</dbReference>
<dbReference type="GO" id="GO:0008270">
    <property type="term" value="F:zinc ion binding"/>
    <property type="evidence" value="ECO:0007669"/>
    <property type="project" value="InterPro"/>
</dbReference>